<name>A0A364LB44_TALAM</name>
<dbReference type="PANTHER" id="PTHR47338">
    <property type="entry name" value="ZN(II)2CYS6 TRANSCRIPTION FACTOR (EUROFUNG)-RELATED"/>
    <property type="match status" value="1"/>
</dbReference>
<dbReference type="GO" id="GO:0006351">
    <property type="term" value="P:DNA-templated transcription"/>
    <property type="evidence" value="ECO:0007669"/>
    <property type="project" value="InterPro"/>
</dbReference>
<dbReference type="InterPro" id="IPR050815">
    <property type="entry name" value="TF_fung"/>
</dbReference>
<evidence type="ECO:0000256" key="1">
    <source>
        <dbReference type="ARBA" id="ARBA00004123"/>
    </source>
</evidence>
<dbReference type="OrthoDB" id="1924787at2759"/>
<dbReference type="EMBL" id="MIKG01000022">
    <property type="protein sequence ID" value="RAO73034.1"/>
    <property type="molecule type" value="Genomic_DNA"/>
</dbReference>
<evidence type="ECO:0000313" key="8">
    <source>
        <dbReference type="EMBL" id="RAO73034.1"/>
    </source>
</evidence>
<comment type="caution">
    <text evidence="8">The sequence shown here is derived from an EMBL/GenBank/DDBJ whole genome shotgun (WGS) entry which is preliminary data.</text>
</comment>
<reference evidence="8 9" key="1">
    <citation type="journal article" date="2017" name="Biotechnol. Biofuels">
        <title>Differential beta-glucosidase expression as a function of carbon source availability in Talaromyces amestolkiae: a genomic and proteomic approach.</title>
        <authorList>
            <person name="de Eugenio L.I."/>
            <person name="Mendez-Liter J.A."/>
            <person name="Nieto-Dominguez M."/>
            <person name="Alonso L."/>
            <person name="Gil-Munoz J."/>
            <person name="Barriuso J."/>
            <person name="Prieto A."/>
            <person name="Martinez M.J."/>
        </authorList>
    </citation>
    <scope>NUCLEOTIDE SEQUENCE [LARGE SCALE GENOMIC DNA]</scope>
    <source>
        <strain evidence="8 9">CIB</strain>
    </source>
</reference>
<dbReference type="Proteomes" id="UP000249363">
    <property type="component" value="Unassembled WGS sequence"/>
</dbReference>
<dbReference type="GO" id="GO:0000981">
    <property type="term" value="F:DNA-binding transcription factor activity, RNA polymerase II-specific"/>
    <property type="evidence" value="ECO:0007669"/>
    <property type="project" value="InterPro"/>
</dbReference>
<dbReference type="GO" id="GO:0008270">
    <property type="term" value="F:zinc ion binding"/>
    <property type="evidence" value="ECO:0007669"/>
    <property type="project" value="InterPro"/>
</dbReference>
<evidence type="ECO:0000256" key="6">
    <source>
        <dbReference type="ARBA" id="ARBA00023242"/>
    </source>
</evidence>
<proteinExistence type="predicted"/>
<dbReference type="PROSITE" id="PS00463">
    <property type="entry name" value="ZN2_CY6_FUNGAL_1"/>
    <property type="match status" value="1"/>
</dbReference>
<keyword evidence="3" id="KW-0805">Transcription regulation</keyword>
<dbReference type="GO" id="GO:0003677">
    <property type="term" value="F:DNA binding"/>
    <property type="evidence" value="ECO:0007669"/>
    <property type="project" value="UniProtKB-KW"/>
</dbReference>
<sequence>MRPQSACVACRERRKKCHRRPREARCNFCIKRGLKCSFMRNSVIRSDGREYDPLLYYDEDEMLAPAAPDIVPDQDFSVELVQLYFRYIHIVFHNLFHEPSFMSAVRDGTIPKVLFFGAIALSARFSSHPSLADIEPRQRGRLYAEEATRLLDLQNTSLTTIQACMLLGAIQGVEGNPATESVYFSAAARMAMILDLPRALSRTRIDQEINVRVWWSLVATDTWSSAALCLPRAIQPCNDDPLPMDEIAFSRLGLHDPPQSFATDGSTSTDTGCSSSLISQMIKLNHFLWDTNKIYRIFVSGQMTYGTLEVSVRNLSASLDIWLWELPINMRNTPDNVSYWASQGFGHIFVNLHINYNHVGQLLFYPFLNDSQELDGNSAAHASKSHYHYAQRCAQHAANLCEIVYQARESPTSEVSYSLMCHVLVIASTVHIYILLFSPNDDQISAARYRLERNFEIIDSLRKYWPCVDASLGRLKAFHNACLKSKEDSFRLDQWMLKFILDNERPVKERDEDAGLEWDRSILSFGQLGQ</sequence>
<keyword evidence="9" id="KW-1185">Reference proteome</keyword>
<dbReference type="InterPro" id="IPR036864">
    <property type="entry name" value="Zn2-C6_fun-type_DNA-bd_sf"/>
</dbReference>
<evidence type="ECO:0000256" key="2">
    <source>
        <dbReference type="ARBA" id="ARBA00022723"/>
    </source>
</evidence>
<gene>
    <name evidence="8" type="ORF">BHQ10_009046</name>
</gene>
<accession>A0A364LB44</accession>
<evidence type="ECO:0000259" key="7">
    <source>
        <dbReference type="PROSITE" id="PS50048"/>
    </source>
</evidence>
<dbReference type="InterPro" id="IPR001138">
    <property type="entry name" value="Zn2Cys6_DnaBD"/>
</dbReference>
<dbReference type="CDD" id="cd00067">
    <property type="entry name" value="GAL4"/>
    <property type="match status" value="1"/>
</dbReference>
<dbReference type="PANTHER" id="PTHR47338:SF16">
    <property type="entry name" value="TRANSCRIPTION FACTOR, PUTATIVE (AFU_ORTHOLOGUE AFUA_2G09360)-RELATED"/>
    <property type="match status" value="1"/>
</dbReference>
<dbReference type="GO" id="GO:0005634">
    <property type="term" value="C:nucleus"/>
    <property type="evidence" value="ECO:0007669"/>
    <property type="project" value="UniProtKB-SubCell"/>
</dbReference>
<evidence type="ECO:0000256" key="3">
    <source>
        <dbReference type="ARBA" id="ARBA00023015"/>
    </source>
</evidence>
<organism evidence="8 9">
    <name type="scientific">Talaromyces amestolkiae</name>
    <dbReference type="NCBI Taxonomy" id="1196081"/>
    <lineage>
        <taxon>Eukaryota</taxon>
        <taxon>Fungi</taxon>
        <taxon>Dikarya</taxon>
        <taxon>Ascomycota</taxon>
        <taxon>Pezizomycotina</taxon>
        <taxon>Eurotiomycetes</taxon>
        <taxon>Eurotiomycetidae</taxon>
        <taxon>Eurotiales</taxon>
        <taxon>Trichocomaceae</taxon>
        <taxon>Talaromyces</taxon>
        <taxon>Talaromyces sect. Talaromyces</taxon>
    </lineage>
</organism>
<dbReference type="SUPFAM" id="SSF57701">
    <property type="entry name" value="Zn2/Cys6 DNA-binding domain"/>
    <property type="match status" value="1"/>
</dbReference>
<keyword evidence="6" id="KW-0539">Nucleus</keyword>
<keyword evidence="4" id="KW-0238">DNA-binding</keyword>
<keyword evidence="5" id="KW-0804">Transcription</keyword>
<evidence type="ECO:0000256" key="5">
    <source>
        <dbReference type="ARBA" id="ARBA00023163"/>
    </source>
</evidence>
<dbReference type="RefSeq" id="XP_040737548.1">
    <property type="nucleotide sequence ID" value="XM_040881919.1"/>
</dbReference>
<dbReference type="AlphaFoldDB" id="A0A364LB44"/>
<comment type="subcellular location">
    <subcellularLocation>
        <location evidence="1">Nucleus</location>
    </subcellularLocation>
</comment>
<dbReference type="CDD" id="cd12148">
    <property type="entry name" value="fungal_TF_MHR"/>
    <property type="match status" value="1"/>
</dbReference>
<keyword evidence="2" id="KW-0479">Metal-binding</keyword>
<dbReference type="InterPro" id="IPR007219">
    <property type="entry name" value="XnlR_reg_dom"/>
</dbReference>
<dbReference type="SMART" id="SM00066">
    <property type="entry name" value="GAL4"/>
    <property type="match status" value="1"/>
</dbReference>
<protein>
    <recommendedName>
        <fullName evidence="7">Zn(2)-C6 fungal-type domain-containing protein</fullName>
    </recommendedName>
</protein>
<evidence type="ECO:0000313" key="9">
    <source>
        <dbReference type="Proteomes" id="UP000249363"/>
    </source>
</evidence>
<dbReference type="PROSITE" id="PS50048">
    <property type="entry name" value="ZN2_CY6_FUNGAL_2"/>
    <property type="match status" value="1"/>
</dbReference>
<dbReference type="SMART" id="SM00906">
    <property type="entry name" value="Fungal_trans"/>
    <property type="match status" value="1"/>
</dbReference>
<dbReference type="GeneID" id="63798260"/>
<evidence type="ECO:0000256" key="4">
    <source>
        <dbReference type="ARBA" id="ARBA00023125"/>
    </source>
</evidence>
<dbReference type="Pfam" id="PF04082">
    <property type="entry name" value="Fungal_trans"/>
    <property type="match status" value="1"/>
</dbReference>
<feature type="domain" description="Zn(2)-C6 fungal-type" evidence="7">
    <location>
        <begin position="6"/>
        <end position="38"/>
    </location>
</feature>